<evidence type="ECO:0000256" key="2">
    <source>
        <dbReference type="SAM" id="MobiDB-lite"/>
    </source>
</evidence>
<comment type="similarity">
    <text evidence="1">Belongs to the FAM98 family.</text>
</comment>
<evidence type="ECO:0000313" key="3">
    <source>
        <dbReference type="Proteomes" id="UP000504630"/>
    </source>
</evidence>
<feature type="compositionally biased region" description="Basic residues" evidence="2">
    <location>
        <begin position="329"/>
        <end position="343"/>
    </location>
</feature>
<accession>A0A6J2QZ27</accession>
<dbReference type="GeneID" id="115017875"/>
<dbReference type="GO" id="GO:0072669">
    <property type="term" value="C:tRNA-splicing ligase complex"/>
    <property type="evidence" value="ECO:0007669"/>
    <property type="project" value="TreeGrafter"/>
</dbReference>
<dbReference type="Proteomes" id="UP000504630">
    <property type="component" value="Chromosome 13"/>
</dbReference>
<protein>
    <submittedName>
        <fullName evidence="4">Protein FAM98B</fullName>
    </submittedName>
</protein>
<dbReference type="PANTHER" id="PTHR31353">
    <property type="entry name" value="FAM98"/>
    <property type="match status" value="1"/>
</dbReference>
<dbReference type="InParanoid" id="A0A6J2QZ27"/>
<reference evidence="4" key="1">
    <citation type="submission" date="2025-08" db="UniProtKB">
        <authorList>
            <consortium name="RefSeq"/>
        </authorList>
    </citation>
    <scope>IDENTIFICATION</scope>
</reference>
<evidence type="ECO:0000313" key="4">
    <source>
        <dbReference type="RefSeq" id="XP_029302447.1"/>
    </source>
</evidence>
<dbReference type="AlphaFoldDB" id="A0A6J2QZ27"/>
<dbReference type="RefSeq" id="XP_029302447.1">
    <property type="nucleotide sequence ID" value="XM_029446587.1"/>
</dbReference>
<dbReference type="Pfam" id="PF10239">
    <property type="entry name" value="DUF2465"/>
    <property type="match status" value="1"/>
</dbReference>
<dbReference type="PANTHER" id="PTHR31353:SF5">
    <property type="entry name" value="IM:7138535"/>
    <property type="match status" value="1"/>
</dbReference>
<organism evidence="3 4">
    <name type="scientific">Cottoperca gobio</name>
    <name type="common">Frogmouth</name>
    <name type="synonym">Aphritis gobio</name>
    <dbReference type="NCBI Taxonomy" id="56716"/>
    <lineage>
        <taxon>Eukaryota</taxon>
        <taxon>Metazoa</taxon>
        <taxon>Chordata</taxon>
        <taxon>Craniata</taxon>
        <taxon>Vertebrata</taxon>
        <taxon>Euteleostomi</taxon>
        <taxon>Actinopterygii</taxon>
        <taxon>Neopterygii</taxon>
        <taxon>Teleostei</taxon>
        <taxon>Neoteleostei</taxon>
        <taxon>Acanthomorphata</taxon>
        <taxon>Eupercaria</taxon>
        <taxon>Perciformes</taxon>
        <taxon>Notothenioidei</taxon>
        <taxon>Bovichtidae</taxon>
        <taxon>Cottoperca</taxon>
    </lineage>
</organism>
<gene>
    <name evidence="4" type="primary">LOC115017875</name>
</gene>
<keyword evidence="3" id="KW-1185">Reference proteome</keyword>
<sequence length="343" mass="38395">MERSTGTVSAIKALGYPSSRCLTRCKCDELPCPLLTWLTAELRTLCPELQDSSRTGDVLLVGELRTLLTNILSPLTVLTSEVMGPSILNKVTEFLVSELQAAQIIKHKELHPEEKTTGEDSEKEQRVEDHGHGLTEFCQEYEDDDDQDRRKAEMQAEWILLLHALDMDSSSQFTDVLSDVESRLTRLPCGEMTKPLLNSSLSPEQWVQVKKINQVLSVDYQCRRQMMIKRFQVTLESFAWGEKQKEQGEALASVPPLSSLSGSSRVSPSLLIATREDQSFIETNKAATITPIYKTLMGSVPDRGGRPGEIEPPMPAWKGNRSGRGGGQHQRHRFSDKKKGKKV</sequence>
<dbReference type="KEGG" id="cgob:115017875"/>
<evidence type="ECO:0000256" key="1">
    <source>
        <dbReference type="ARBA" id="ARBA00007218"/>
    </source>
</evidence>
<feature type="region of interest" description="Disordered" evidence="2">
    <location>
        <begin position="298"/>
        <end position="343"/>
    </location>
</feature>
<feature type="region of interest" description="Disordered" evidence="2">
    <location>
        <begin position="107"/>
        <end position="129"/>
    </location>
</feature>
<name>A0A6J2QZ27_COTGO</name>
<dbReference type="InterPro" id="IPR018797">
    <property type="entry name" value="FAM98"/>
</dbReference>
<dbReference type="OrthoDB" id="512356at2759"/>
<proteinExistence type="inferred from homology"/>